<dbReference type="Proteomes" id="UP000737018">
    <property type="component" value="Unassembled WGS sequence"/>
</dbReference>
<name>A0A8J4V344_9ROSI</name>
<evidence type="ECO:0000313" key="5">
    <source>
        <dbReference type="EMBL" id="KAF3942957.1"/>
    </source>
</evidence>
<feature type="domain" description="CCHC-type" evidence="4">
    <location>
        <begin position="297"/>
        <end position="311"/>
    </location>
</feature>
<dbReference type="Pfam" id="PF06749">
    <property type="entry name" value="DUF1218"/>
    <property type="match status" value="1"/>
</dbReference>
<keyword evidence="1" id="KW-0863">Zinc-finger</keyword>
<dbReference type="EMBL" id="JRKL02013223">
    <property type="protein sequence ID" value="KAF3942957.1"/>
    <property type="molecule type" value="Genomic_DNA"/>
</dbReference>
<reference evidence="5" key="1">
    <citation type="submission" date="2020-03" db="EMBL/GenBank/DDBJ databases">
        <title>Castanea mollissima Vanexum genome sequencing.</title>
        <authorList>
            <person name="Staton M."/>
        </authorList>
    </citation>
    <scope>NUCLEOTIDE SEQUENCE</scope>
    <source>
        <tissue evidence="5">Leaf</tissue>
    </source>
</reference>
<dbReference type="InterPro" id="IPR009606">
    <property type="entry name" value="DEAL/Modifying_wall_lignin1/2"/>
</dbReference>
<feature type="transmembrane region" description="Helical" evidence="2">
    <location>
        <begin position="51"/>
        <end position="72"/>
    </location>
</feature>
<dbReference type="Pfam" id="PF14111">
    <property type="entry name" value="DUF4283"/>
    <property type="match status" value="1"/>
</dbReference>
<dbReference type="PANTHER" id="PTHR31286">
    <property type="entry name" value="GLYCINE-RICH CELL WALL STRUCTURAL PROTEIN 1.8-LIKE"/>
    <property type="match status" value="1"/>
</dbReference>
<dbReference type="GO" id="GO:0003676">
    <property type="term" value="F:nucleic acid binding"/>
    <property type="evidence" value="ECO:0007669"/>
    <property type="project" value="InterPro"/>
</dbReference>
<dbReference type="AlphaFoldDB" id="A0A8J4V344"/>
<protein>
    <recommendedName>
        <fullName evidence="4">CCHC-type domain-containing protein</fullName>
    </recommendedName>
</protein>
<gene>
    <name evidence="5" type="ORF">CMV_030441</name>
</gene>
<dbReference type="OrthoDB" id="1096772at2759"/>
<evidence type="ECO:0000256" key="1">
    <source>
        <dbReference type="PROSITE-ProRule" id="PRU00047"/>
    </source>
</evidence>
<keyword evidence="2" id="KW-0472">Membrane</keyword>
<keyword evidence="1" id="KW-0862">Zinc</keyword>
<feature type="signal peptide" evidence="3">
    <location>
        <begin position="1"/>
        <end position="20"/>
    </location>
</feature>
<keyword evidence="2" id="KW-1133">Transmembrane helix</keyword>
<dbReference type="PROSITE" id="PS50158">
    <property type="entry name" value="ZF_CCHC"/>
    <property type="match status" value="1"/>
</dbReference>
<evidence type="ECO:0000256" key="3">
    <source>
        <dbReference type="SAM" id="SignalP"/>
    </source>
</evidence>
<keyword evidence="6" id="KW-1185">Reference proteome</keyword>
<dbReference type="InterPro" id="IPR040256">
    <property type="entry name" value="At4g02000-like"/>
</dbReference>
<dbReference type="InterPro" id="IPR001878">
    <property type="entry name" value="Znf_CCHC"/>
</dbReference>
<dbReference type="InterPro" id="IPR025558">
    <property type="entry name" value="DUF4283"/>
</dbReference>
<proteinExistence type="predicted"/>
<evidence type="ECO:0000256" key="2">
    <source>
        <dbReference type="SAM" id="Phobius"/>
    </source>
</evidence>
<sequence length="386" mass="43114">MAKIVGAIICLLMVAMDVMAGILGIEAEIEQNKVKHLRLWIFECRDPSEQAFKLGLGAAALLGLAHVIANLLGGCNCICSQEELEKASPSRQLSVACLIFTWIIFAVGLSMLAFNLVDQMEDESYSDEGEVNALQEGLAAVKFSKDFKRQIQRPWECALIVKVFGHSVGFTFLHNRLLSLWKPAGRLECVDLGHDFFLTRFSLREDYDTILKKGPWFIVVWIRLNELPIEYYNEEALVQIGKIVGTVLRIDTHIASKTRGRFVRLCVQIDVAKPLVTGIMIGKFEQLVSYEGIHRLCLDCGRVGHHKENCPFTIRRPLSTVMGTEREVASSSCSLHVSDVVKDKEGPTGSVLHAEHEEVSEGPYGPWIVVARKETRNFRSSGMSLP</sequence>
<feature type="transmembrane region" description="Helical" evidence="2">
    <location>
        <begin position="93"/>
        <end position="114"/>
    </location>
</feature>
<dbReference type="GO" id="GO:0008270">
    <property type="term" value="F:zinc ion binding"/>
    <property type="evidence" value="ECO:0007669"/>
    <property type="project" value="UniProtKB-KW"/>
</dbReference>
<comment type="caution">
    <text evidence="5">The sequence shown here is derived from an EMBL/GenBank/DDBJ whole genome shotgun (WGS) entry which is preliminary data.</text>
</comment>
<evidence type="ECO:0000259" key="4">
    <source>
        <dbReference type="PROSITE" id="PS50158"/>
    </source>
</evidence>
<keyword evidence="3" id="KW-0732">Signal</keyword>
<dbReference type="PANTHER" id="PTHR31286:SF99">
    <property type="entry name" value="DUF4283 DOMAIN-CONTAINING PROTEIN"/>
    <property type="match status" value="1"/>
</dbReference>
<organism evidence="5 6">
    <name type="scientific">Castanea mollissima</name>
    <name type="common">Chinese chestnut</name>
    <dbReference type="NCBI Taxonomy" id="60419"/>
    <lineage>
        <taxon>Eukaryota</taxon>
        <taxon>Viridiplantae</taxon>
        <taxon>Streptophyta</taxon>
        <taxon>Embryophyta</taxon>
        <taxon>Tracheophyta</taxon>
        <taxon>Spermatophyta</taxon>
        <taxon>Magnoliopsida</taxon>
        <taxon>eudicotyledons</taxon>
        <taxon>Gunneridae</taxon>
        <taxon>Pentapetalae</taxon>
        <taxon>rosids</taxon>
        <taxon>fabids</taxon>
        <taxon>Fagales</taxon>
        <taxon>Fagaceae</taxon>
        <taxon>Castanea</taxon>
    </lineage>
</organism>
<keyword evidence="2" id="KW-0812">Transmembrane</keyword>
<evidence type="ECO:0000313" key="6">
    <source>
        <dbReference type="Proteomes" id="UP000737018"/>
    </source>
</evidence>
<feature type="chain" id="PRO_5035194719" description="CCHC-type domain-containing protein" evidence="3">
    <location>
        <begin position="21"/>
        <end position="386"/>
    </location>
</feature>
<keyword evidence="1" id="KW-0479">Metal-binding</keyword>
<accession>A0A8J4V344</accession>